<dbReference type="UniPathway" id="UPA00049">
    <property type="reaction ID" value="UER00059"/>
</dbReference>
<dbReference type="Pfam" id="PF22629">
    <property type="entry name" value="ACT_AHAS_ss"/>
    <property type="match status" value="1"/>
</dbReference>
<comment type="pathway">
    <text evidence="2 8">Amino-acid biosynthesis; L-valine biosynthesis; L-valine from pyruvate: step 1/4.</text>
</comment>
<dbReference type="GO" id="GO:0005829">
    <property type="term" value="C:cytosol"/>
    <property type="evidence" value="ECO:0007669"/>
    <property type="project" value="TreeGrafter"/>
</dbReference>
<dbReference type="Gene3D" id="3.30.70.1150">
    <property type="entry name" value="ACT-like. Chain A, domain 2"/>
    <property type="match status" value="1"/>
</dbReference>
<dbReference type="Proteomes" id="UP000269097">
    <property type="component" value="Chromosome"/>
</dbReference>
<dbReference type="Gene3D" id="3.30.70.260">
    <property type="match status" value="1"/>
</dbReference>
<dbReference type="GO" id="GO:0009097">
    <property type="term" value="P:isoleucine biosynthetic process"/>
    <property type="evidence" value="ECO:0007669"/>
    <property type="project" value="UniProtKB-UniRule"/>
</dbReference>
<name>A0A3G3K0X3_9BACL</name>
<dbReference type="GO" id="GO:0003984">
    <property type="term" value="F:acetolactate synthase activity"/>
    <property type="evidence" value="ECO:0007669"/>
    <property type="project" value="UniProtKB-UniRule"/>
</dbReference>
<keyword evidence="6 8" id="KW-0100">Branched-chain amino acid biosynthesis</keyword>
<dbReference type="GO" id="GO:1990610">
    <property type="term" value="F:acetolactate synthase regulator activity"/>
    <property type="evidence" value="ECO:0007669"/>
    <property type="project" value="UniProtKB-UniRule"/>
</dbReference>
<proteinExistence type="inferred from homology"/>
<comment type="catalytic activity">
    <reaction evidence="7 8">
        <text>2 pyruvate + H(+) = (2S)-2-acetolactate + CO2</text>
        <dbReference type="Rhea" id="RHEA:25249"/>
        <dbReference type="ChEBI" id="CHEBI:15361"/>
        <dbReference type="ChEBI" id="CHEBI:15378"/>
        <dbReference type="ChEBI" id="CHEBI:16526"/>
        <dbReference type="ChEBI" id="CHEBI:58476"/>
        <dbReference type="EC" id="2.2.1.6"/>
    </reaction>
</comment>
<dbReference type="InterPro" id="IPR054480">
    <property type="entry name" value="AHAS_small-like_ACT"/>
</dbReference>
<comment type="function">
    <text evidence="8">Catalyzes the conversion of 2 pyruvate molecules into acetolactate in the first common step of the biosynthetic pathway of the branched-amino acids such as leucine, isoleucine, and valine.</text>
</comment>
<reference evidence="10 11" key="1">
    <citation type="submission" date="2018-10" db="EMBL/GenBank/DDBJ databases">
        <title>Genome Sequence of Cohnella sp.</title>
        <authorList>
            <person name="Srinivasan S."/>
            <person name="Kim M.K."/>
        </authorList>
    </citation>
    <scope>NUCLEOTIDE SEQUENCE [LARGE SCALE GENOMIC DNA]</scope>
    <source>
        <strain evidence="10 11">18JY8-7</strain>
    </source>
</reference>
<evidence type="ECO:0000313" key="11">
    <source>
        <dbReference type="Proteomes" id="UP000269097"/>
    </source>
</evidence>
<dbReference type="PANTHER" id="PTHR30239">
    <property type="entry name" value="ACETOLACTATE SYNTHASE SMALL SUBUNIT"/>
    <property type="match status" value="1"/>
</dbReference>
<accession>A0A3G3K0X3</accession>
<dbReference type="InterPro" id="IPR045865">
    <property type="entry name" value="ACT-like_dom_sf"/>
</dbReference>
<keyword evidence="11" id="KW-1185">Reference proteome</keyword>
<dbReference type="InterPro" id="IPR019455">
    <property type="entry name" value="Acetolactate_synth_ssu_C"/>
</dbReference>
<evidence type="ECO:0000256" key="8">
    <source>
        <dbReference type="RuleBase" id="RU368092"/>
    </source>
</evidence>
<dbReference type="AlphaFoldDB" id="A0A3G3K0X3"/>
<feature type="domain" description="ACT" evidence="9">
    <location>
        <begin position="5"/>
        <end position="79"/>
    </location>
</feature>
<dbReference type="InterPro" id="IPR027271">
    <property type="entry name" value="Acetolactate_synth/TF_NikR_C"/>
</dbReference>
<dbReference type="EMBL" id="CP033433">
    <property type="protein sequence ID" value="AYQ74103.1"/>
    <property type="molecule type" value="Genomic_DNA"/>
</dbReference>
<comment type="similarity">
    <text evidence="3 8">Belongs to the acetolactate synthase small subunit family.</text>
</comment>
<evidence type="ECO:0000313" key="10">
    <source>
        <dbReference type="EMBL" id="AYQ74103.1"/>
    </source>
</evidence>
<dbReference type="SUPFAM" id="SSF55021">
    <property type="entry name" value="ACT-like"/>
    <property type="match status" value="2"/>
</dbReference>
<evidence type="ECO:0000256" key="1">
    <source>
        <dbReference type="ARBA" id="ARBA00004974"/>
    </source>
</evidence>
<evidence type="ECO:0000256" key="2">
    <source>
        <dbReference type="ARBA" id="ARBA00005025"/>
    </source>
</evidence>
<dbReference type="KEGG" id="coh:EAV92_16965"/>
<evidence type="ECO:0000256" key="3">
    <source>
        <dbReference type="ARBA" id="ARBA00006341"/>
    </source>
</evidence>
<dbReference type="PROSITE" id="PS51671">
    <property type="entry name" value="ACT"/>
    <property type="match status" value="1"/>
</dbReference>
<gene>
    <name evidence="10" type="primary">ilvN</name>
    <name evidence="10" type="ORF">EAV92_16965</name>
</gene>
<sequence>MPRRLIGITANDTPGVLQRVSGLFSRRGYNIESITVGPSEKEGRSRMVVAARGDDAVIRQMRSQLLKLIDVLEVVPLEEKPCVSRELMLVKLRMDPAKRSEIQSLADTFRCSVVDVGLDSMIVQVVGDADKNDAFLQLIRPYGLLELTRTGETAMNRGG</sequence>
<evidence type="ECO:0000256" key="6">
    <source>
        <dbReference type="ARBA" id="ARBA00023304"/>
    </source>
</evidence>
<evidence type="ECO:0000259" key="9">
    <source>
        <dbReference type="PROSITE" id="PS51671"/>
    </source>
</evidence>
<keyword evidence="8 10" id="KW-0808">Transferase</keyword>
<dbReference type="Pfam" id="PF10369">
    <property type="entry name" value="ALS_ss_C"/>
    <property type="match status" value="1"/>
</dbReference>
<protein>
    <recommendedName>
        <fullName evidence="8">Acetolactate synthase small subunit</fullName>
        <shortName evidence="8">AHAS</shortName>
        <shortName evidence="8">ALS</shortName>
        <ecNumber evidence="8">2.2.1.6</ecNumber>
    </recommendedName>
    <alternativeName>
        <fullName evidence="8">Acetohydroxy-acid synthase small subunit</fullName>
    </alternativeName>
</protein>
<dbReference type="UniPathway" id="UPA00047">
    <property type="reaction ID" value="UER00055"/>
</dbReference>
<comment type="pathway">
    <text evidence="1 8">Amino-acid biosynthesis; L-isoleucine biosynthesis; L-isoleucine from 2-oxobutanoate: step 1/4.</text>
</comment>
<dbReference type="RefSeq" id="WP_123042185.1">
    <property type="nucleotide sequence ID" value="NZ_CP033433.1"/>
</dbReference>
<evidence type="ECO:0000256" key="7">
    <source>
        <dbReference type="ARBA" id="ARBA00048670"/>
    </source>
</evidence>
<dbReference type="NCBIfam" id="TIGR00119">
    <property type="entry name" value="acolac_sm"/>
    <property type="match status" value="1"/>
</dbReference>
<comment type="subunit">
    <text evidence="4 8">Dimer of large and small chains.</text>
</comment>
<dbReference type="EC" id="2.2.1.6" evidence="8"/>
<evidence type="ECO:0000256" key="5">
    <source>
        <dbReference type="ARBA" id="ARBA00022605"/>
    </source>
</evidence>
<dbReference type="NCBIfam" id="NF008864">
    <property type="entry name" value="PRK11895.1"/>
    <property type="match status" value="1"/>
</dbReference>
<evidence type="ECO:0000256" key="4">
    <source>
        <dbReference type="ARBA" id="ARBA00011744"/>
    </source>
</evidence>
<dbReference type="InterPro" id="IPR004789">
    <property type="entry name" value="Acetalactate_synth_ssu"/>
</dbReference>
<dbReference type="FunFam" id="3.30.70.1150:FF:000001">
    <property type="entry name" value="Acetolactate synthase small subunit"/>
    <property type="match status" value="1"/>
</dbReference>
<dbReference type="CDD" id="cd04878">
    <property type="entry name" value="ACT_AHAS"/>
    <property type="match status" value="1"/>
</dbReference>
<dbReference type="GO" id="GO:0009099">
    <property type="term" value="P:L-valine biosynthetic process"/>
    <property type="evidence" value="ECO:0007669"/>
    <property type="project" value="UniProtKB-UniRule"/>
</dbReference>
<dbReference type="PANTHER" id="PTHR30239:SF0">
    <property type="entry name" value="ACETOLACTATE SYNTHASE SMALL SUBUNIT 1, CHLOROPLASTIC"/>
    <property type="match status" value="1"/>
</dbReference>
<dbReference type="InterPro" id="IPR039557">
    <property type="entry name" value="AHAS_ACT"/>
</dbReference>
<dbReference type="InterPro" id="IPR002912">
    <property type="entry name" value="ACT_dom"/>
</dbReference>
<keyword evidence="5 8" id="KW-0028">Amino-acid biosynthesis</keyword>
<organism evidence="10 11">
    <name type="scientific">Cohnella candidum</name>
    <dbReference type="NCBI Taxonomy" id="2674991"/>
    <lineage>
        <taxon>Bacteria</taxon>
        <taxon>Bacillati</taxon>
        <taxon>Bacillota</taxon>
        <taxon>Bacilli</taxon>
        <taxon>Bacillales</taxon>
        <taxon>Paenibacillaceae</taxon>
        <taxon>Cohnella</taxon>
    </lineage>
</organism>